<dbReference type="Pfam" id="PF14033">
    <property type="entry name" value="DUF4246"/>
    <property type="match status" value="1"/>
</dbReference>
<dbReference type="PANTHER" id="PTHR33119:SF1">
    <property type="entry name" value="FE2OG DIOXYGENASE DOMAIN-CONTAINING PROTEIN"/>
    <property type="match status" value="1"/>
</dbReference>
<sequence length="166" mass="19359">MDWFIEELRQLSIYTSTSIPVFNGDVIKTDGALLSKDWHPGFNGQVHEQWETEFLKEVYGCTNFAEAIQEVGGVQTRQGRLITFPNILQHRVQPFNLEDPSKPGHRKTLALFLVDPYIEVLRTAKIPPQRVDWWAECFQKLDTPLSRLPMEIRNLIFDQIKDEFPM</sequence>
<dbReference type="EMBL" id="MU157837">
    <property type="protein sequence ID" value="KAF9530898.1"/>
    <property type="molecule type" value="Genomic_DNA"/>
</dbReference>
<gene>
    <name evidence="2" type="ORF">CPB83DRAFT_762281</name>
</gene>
<keyword evidence="3" id="KW-1185">Reference proteome</keyword>
<dbReference type="Proteomes" id="UP000807306">
    <property type="component" value="Unassembled WGS sequence"/>
</dbReference>
<protein>
    <recommendedName>
        <fullName evidence="1">DUF4246 domain-containing protein</fullName>
    </recommendedName>
</protein>
<dbReference type="OrthoDB" id="415532at2759"/>
<evidence type="ECO:0000313" key="2">
    <source>
        <dbReference type="EMBL" id="KAF9530898.1"/>
    </source>
</evidence>
<evidence type="ECO:0000313" key="3">
    <source>
        <dbReference type="Proteomes" id="UP000807306"/>
    </source>
</evidence>
<feature type="domain" description="DUF4246" evidence="1">
    <location>
        <begin position="46"/>
        <end position="136"/>
    </location>
</feature>
<dbReference type="AlphaFoldDB" id="A0A9P6JSF9"/>
<comment type="caution">
    <text evidence="2">The sequence shown here is derived from an EMBL/GenBank/DDBJ whole genome shotgun (WGS) entry which is preliminary data.</text>
</comment>
<organism evidence="2 3">
    <name type="scientific">Crepidotus variabilis</name>
    <dbReference type="NCBI Taxonomy" id="179855"/>
    <lineage>
        <taxon>Eukaryota</taxon>
        <taxon>Fungi</taxon>
        <taxon>Dikarya</taxon>
        <taxon>Basidiomycota</taxon>
        <taxon>Agaricomycotina</taxon>
        <taxon>Agaricomycetes</taxon>
        <taxon>Agaricomycetidae</taxon>
        <taxon>Agaricales</taxon>
        <taxon>Agaricineae</taxon>
        <taxon>Crepidotaceae</taxon>
        <taxon>Crepidotus</taxon>
    </lineage>
</organism>
<dbReference type="InterPro" id="IPR025340">
    <property type="entry name" value="DUF4246"/>
</dbReference>
<accession>A0A9P6JSF9</accession>
<evidence type="ECO:0000259" key="1">
    <source>
        <dbReference type="Pfam" id="PF14033"/>
    </source>
</evidence>
<name>A0A9P6JSF9_9AGAR</name>
<proteinExistence type="predicted"/>
<reference evidence="2" key="1">
    <citation type="submission" date="2020-11" db="EMBL/GenBank/DDBJ databases">
        <authorList>
            <consortium name="DOE Joint Genome Institute"/>
            <person name="Ahrendt S."/>
            <person name="Riley R."/>
            <person name="Andreopoulos W."/>
            <person name="Labutti K."/>
            <person name="Pangilinan J."/>
            <person name="Ruiz-Duenas F.J."/>
            <person name="Barrasa J.M."/>
            <person name="Sanchez-Garcia M."/>
            <person name="Camarero S."/>
            <person name="Miyauchi S."/>
            <person name="Serrano A."/>
            <person name="Linde D."/>
            <person name="Babiker R."/>
            <person name="Drula E."/>
            <person name="Ayuso-Fernandez I."/>
            <person name="Pacheco R."/>
            <person name="Padilla G."/>
            <person name="Ferreira P."/>
            <person name="Barriuso J."/>
            <person name="Kellner H."/>
            <person name="Castanera R."/>
            <person name="Alfaro M."/>
            <person name="Ramirez L."/>
            <person name="Pisabarro A.G."/>
            <person name="Kuo A."/>
            <person name="Tritt A."/>
            <person name="Lipzen A."/>
            <person name="He G."/>
            <person name="Yan M."/>
            <person name="Ng V."/>
            <person name="Cullen D."/>
            <person name="Martin F."/>
            <person name="Rosso M.-N."/>
            <person name="Henrissat B."/>
            <person name="Hibbett D."/>
            <person name="Martinez A.T."/>
            <person name="Grigoriev I.V."/>
        </authorList>
    </citation>
    <scope>NUCLEOTIDE SEQUENCE</scope>
    <source>
        <strain evidence="2">CBS 506.95</strain>
    </source>
</reference>
<dbReference type="InterPro" id="IPR049192">
    <property type="entry name" value="DUF4246_C"/>
</dbReference>
<dbReference type="PANTHER" id="PTHR33119">
    <property type="entry name" value="IFI3P"/>
    <property type="match status" value="1"/>
</dbReference>